<keyword evidence="2" id="KW-1185">Reference proteome</keyword>
<dbReference type="EMBL" id="KK116836">
    <property type="protein sequence ID" value="KFM68895.1"/>
    <property type="molecule type" value="Genomic_DNA"/>
</dbReference>
<dbReference type="Proteomes" id="UP000054359">
    <property type="component" value="Unassembled WGS sequence"/>
</dbReference>
<dbReference type="AlphaFoldDB" id="A0A087TUV6"/>
<reference evidence="1 2" key="1">
    <citation type="submission" date="2013-11" db="EMBL/GenBank/DDBJ databases">
        <title>Genome sequencing of Stegodyphus mimosarum.</title>
        <authorList>
            <person name="Bechsgaard J."/>
        </authorList>
    </citation>
    <scope>NUCLEOTIDE SEQUENCE [LARGE SCALE GENOMIC DNA]</scope>
</reference>
<organism evidence="1 2">
    <name type="scientific">Stegodyphus mimosarum</name>
    <name type="common">African social velvet spider</name>
    <dbReference type="NCBI Taxonomy" id="407821"/>
    <lineage>
        <taxon>Eukaryota</taxon>
        <taxon>Metazoa</taxon>
        <taxon>Ecdysozoa</taxon>
        <taxon>Arthropoda</taxon>
        <taxon>Chelicerata</taxon>
        <taxon>Arachnida</taxon>
        <taxon>Araneae</taxon>
        <taxon>Araneomorphae</taxon>
        <taxon>Entelegynae</taxon>
        <taxon>Eresoidea</taxon>
        <taxon>Eresidae</taxon>
        <taxon>Stegodyphus</taxon>
    </lineage>
</organism>
<gene>
    <name evidence="1" type="ORF">X975_20502</name>
</gene>
<protein>
    <submittedName>
        <fullName evidence="1">Uncharacterized protein</fullName>
    </submittedName>
</protein>
<evidence type="ECO:0000313" key="1">
    <source>
        <dbReference type="EMBL" id="KFM68895.1"/>
    </source>
</evidence>
<sequence length="77" mass="9300">MKTVNFKINDIPVCAKKETEKKIKMLFLFWFSKIAHYEKTELLCCGIISKIKRFDCDYKLDNETYHGVFQQFQHDLF</sequence>
<evidence type="ECO:0000313" key="2">
    <source>
        <dbReference type="Proteomes" id="UP000054359"/>
    </source>
</evidence>
<proteinExistence type="predicted"/>
<feature type="non-terminal residue" evidence="1">
    <location>
        <position position="77"/>
    </location>
</feature>
<accession>A0A087TUV6</accession>
<name>A0A087TUV6_STEMI</name>